<proteinExistence type="predicted"/>
<reference evidence="2" key="2">
    <citation type="journal article" date="2017" name="Nat. Plants">
        <title>The Aegilops tauschii genome reveals multiple impacts of transposons.</title>
        <authorList>
            <person name="Zhao G."/>
            <person name="Zou C."/>
            <person name="Li K."/>
            <person name="Wang K."/>
            <person name="Li T."/>
            <person name="Gao L."/>
            <person name="Zhang X."/>
            <person name="Wang H."/>
            <person name="Yang Z."/>
            <person name="Liu X."/>
            <person name="Jiang W."/>
            <person name="Mao L."/>
            <person name="Kong X."/>
            <person name="Jiao Y."/>
            <person name="Jia J."/>
        </authorList>
    </citation>
    <scope>NUCLEOTIDE SEQUENCE [LARGE SCALE GENOMIC DNA]</scope>
    <source>
        <strain evidence="2">cv. AL8/78</strain>
    </source>
</reference>
<organism evidence="1 2">
    <name type="scientific">Aegilops tauschii subsp. strangulata</name>
    <name type="common">Goatgrass</name>
    <dbReference type="NCBI Taxonomy" id="200361"/>
    <lineage>
        <taxon>Eukaryota</taxon>
        <taxon>Viridiplantae</taxon>
        <taxon>Streptophyta</taxon>
        <taxon>Embryophyta</taxon>
        <taxon>Tracheophyta</taxon>
        <taxon>Spermatophyta</taxon>
        <taxon>Magnoliopsida</taxon>
        <taxon>Liliopsida</taxon>
        <taxon>Poales</taxon>
        <taxon>Poaceae</taxon>
        <taxon>BOP clade</taxon>
        <taxon>Pooideae</taxon>
        <taxon>Triticodae</taxon>
        <taxon>Triticeae</taxon>
        <taxon>Triticinae</taxon>
        <taxon>Aegilops</taxon>
    </lineage>
</organism>
<dbReference type="Proteomes" id="UP000015105">
    <property type="component" value="Chromosome 3D"/>
</dbReference>
<name>A0A453EY77_AEGTS</name>
<evidence type="ECO:0000313" key="1">
    <source>
        <dbReference type="EnsemblPlants" id="AET3Gv20512400.1"/>
    </source>
</evidence>
<reference evidence="1" key="3">
    <citation type="journal article" date="2017" name="Nature">
        <title>Genome sequence of the progenitor of the wheat D genome Aegilops tauschii.</title>
        <authorList>
            <person name="Luo M.C."/>
            <person name="Gu Y.Q."/>
            <person name="Puiu D."/>
            <person name="Wang H."/>
            <person name="Twardziok S.O."/>
            <person name="Deal K.R."/>
            <person name="Huo N."/>
            <person name="Zhu T."/>
            <person name="Wang L."/>
            <person name="Wang Y."/>
            <person name="McGuire P.E."/>
            <person name="Liu S."/>
            <person name="Long H."/>
            <person name="Ramasamy R.K."/>
            <person name="Rodriguez J.C."/>
            <person name="Van S.L."/>
            <person name="Yuan L."/>
            <person name="Wang Z."/>
            <person name="Xia Z."/>
            <person name="Xiao L."/>
            <person name="Anderson O.D."/>
            <person name="Ouyang S."/>
            <person name="Liang Y."/>
            <person name="Zimin A.V."/>
            <person name="Pertea G."/>
            <person name="Qi P."/>
            <person name="Bennetzen J.L."/>
            <person name="Dai X."/>
            <person name="Dawson M.W."/>
            <person name="Muller H.G."/>
            <person name="Kugler K."/>
            <person name="Rivarola-Duarte L."/>
            <person name="Spannagl M."/>
            <person name="Mayer K.F.X."/>
            <person name="Lu F.H."/>
            <person name="Bevan M.W."/>
            <person name="Leroy P."/>
            <person name="Li P."/>
            <person name="You F.M."/>
            <person name="Sun Q."/>
            <person name="Liu Z."/>
            <person name="Lyons E."/>
            <person name="Wicker T."/>
            <person name="Salzberg S.L."/>
            <person name="Devos K.M."/>
            <person name="Dvorak J."/>
        </authorList>
    </citation>
    <scope>NUCLEOTIDE SEQUENCE [LARGE SCALE GENOMIC DNA]</scope>
    <source>
        <strain evidence="1">cv. AL8/78</strain>
    </source>
</reference>
<reference evidence="1" key="4">
    <citation type="submission" date="2019-03" db="UniProtKB">
        <authorList>
            <consortium name="EnsemblPlants"/>
        </authorList>
    </citation>
    <scope>IDENTIFICATION</scope>
</reference>
<accession>A0A453EY77</accession>
<dbReference type="EnsemblPlants" id="AET3Gv20512400.1">
    <property type="protein sequence ID" value="AET3Gv20512400.1"/>
    <property type="gene ID" value="AET3Gv20512400"/>
</dbReference>
<sequence>MPPVEPYLLPGGSPSPVAATDLRHGACVALPAHVVTVFCSCRDPPREPAVGDLNLSPQLLQLFPPVVAPGGASLVLPHRLRRLRLATSPNLRMGLPGWIWWLLPNGRRC</sequence>
<dbReference type="AlphaFoldDB" id="A0A453EY77"/>
<dbReference type="Gramene" id="AET3Gv20512400.1">
    <property type="protein sequence ID" value="AET3Gv20512400.1"/>
    <property type="gene ID" value="AET3Gv20512400"/>
</dbReference>
<protein>
    <submittedName>
        <fullName evidence="1">Uncharacterized protein</fullName>
    </submittedName>
</protein>
<reference evidence="1" key="5">
    <citation type="journal article" date="2021" name="G3 (Bethesda)">
        <title>Aegilops tauschii genome assembly Aet v5.0 features greater sequence contiguity and improved annotation.</title>
        <authorList>
            <person name="Wang L."/>
            <person name="Zhu T."/>
            <person name="Rodriguez J.C."/>
            <person name="Deal K.R."/>
            <person name="Dubcovsky J."/>
            <person name="McGuire P.E."/>
            <person name="Lux T."/>
            <person name="Spannagl M."/>
            <person name="Mayer K.F.X."/>
            <person name="Baldrich P."/>
            <person name="Meyers B.C."/>
            <person name="Huo N."/>
            <person name="Gu Y.Q."/>
            <person name="Zhou H."/>
            <person name="Devos K.M."/>
            <person name="Bennetzen J.L."/>
            <person name="Unver T."/>
            <person name="Budak H."/>
            <person name="Gulick P.J."/>
            <person name="Galiba G."/>
            <person name="Kalapos B."/>
            <person name="Nelson D.R."/>
            <person name="Li P."/>
            <person name="You F.M."/>
            <person name="Luo M.C."/>
            <person name="Dvorak J."/>
        </authorList>
    </citation>
    <scope>NUCLEOTIDE SEQUENCE [LARGE SCALE GENOMIC DNA]</scope>
    <source>
        <strain evidence="1">cv. AL8/78</strain>
    </source>
</reference>
<reference evidence="2" key="1">
    <citation type="journal article" date="2014" name="Science">
        <title>Ancient hybridizations among the ancestral genomes of bread wheat.</title>
        <authorList>
            <consortium name="International Wheat Genome Sequencing Consortium,"/>
            <person name="Marcussen T."/>
            <person name="Sandve S.R."/>
            <person name="Heier L."/>
            <person name="Spannagl M."/>
            <person name="Pfeifer M."/>
            <person name="Jakobsen K.S."/>
            <person name="Wulff B.B."/>
            <person name="Steuernagel B."/>
            <person name="Mayer K.F."/>
            <person name="Olsen O.A."/>
        </authorList>
    </citation>
    <scope>NUCLEOTIDE SEQUENCE [LARGE SCALE GENOMIC DNA]</scope>
    <source>
        <strain evidence="2">cv. AL8/78</strain>
    </source>
</reference>
<keyword evidence="2" id="KW-1185">Reference proteome</keyword>
<evidence type="ECO:0000313" key="2">
    <source>
        <dbReference type="Proteomes" id="UP000015105"/>
    </source>
</evidence>